<dbReference type="AlphaFoldDB" id="A0A4Y1RWC8"/>
<feature type="compositionally biased region" description="Low complexity" evidence="2">
    <location>
        <begin position="215"/>
        <end position="230"/>
    </location>
</feature>
<dbReference type="Pfam" id="PF04782">
    <property type="entry name" value="DUF632"/>
    <property type="match status" value="1"/>
</dbReference>
<evidence type="ECO:0008006" key="6">
    <source>
        <dbReference type="Google" id="ProtNLM"/>
    </source>
</evidence>
<dbReference type="PANTHER" id="PTHR21450:SF23">
    <property type="entry name" value="PROTEIN ALTERED PHOSPHATE STARVATION RESPONSE 1"/>
    <property type="match status" value="1"/>
</dbReference>
<proteinExistence type="predicted"/>
<feature type="domain" description="DUF632" evidence="3">
    <location>
        <begin position="314"/>
        <end position="627"/>
    </location>
</feature>
<sequence>MLRLTHQLMVNTDNMVGVIWSVNSNIYNALWLASQSPVSLLQLKPCPLSLHHILDKSQTYIFTSEREKDRSKAPELRSNQTGQMLFCQPRKSYKKNIAATKTVWFLEQIKLIKSKMGCCYSRIDREEMVSRCKSRKRYMKQLVKARQAWSAAHTMYLRSLRSTGAALLQFSNAETTVHHHNNHYSHHNNHHSPPQPQTPQTPLTPQPPPPPPPLSSSSDTWTTSTTASTALPPPPPPPPPPSSTWDFWDPFVASSSRPVTEEEWEDNTTASEAVITVTAASTAAPLSVVSGFSKESGAPTSELAMVVSRNAKDLVEIIKELDEYFLKAADAGGLLSLLLEVPTPGFSSCQNKGGKVYNHGCNLSPSLWTWGGSSPKFGGFGKMGCDEMVLSHLGSGVGEEGVVSSSHCSTVERLYAWEKKLYQEVKDAETIKIEHEKRVATLKKLEMKRADYVKTEKTKNDVEKLESQMMVASQAIDTTSAEIIKLRETELYPQLIELVKGLMCMWRSMYECHQVQKHIVQQLKYLNTIPSTEPTSEIHRQATLQLELQVQQWHQSFCNLVKAQLDYIQSLTGWLRLSLFQFRRHPISKTSQESRIYMLCEEWHHAVDRIPDKVASEGIKSFLTVVHAIVVQQAEEYKQKKKSESTFKELEKKATVLRSVESKYGPYSMPDSASTSTKNPVAEKRAKVEVLRAKAEEEKSKHEKSVSVTRVMTLNNLQMGFPHVFEAMVGFSSVCMQAFESLYNQAKSANQELDVKSTMAIVMNHKQNSSSEKEKALFIKTRFSYPEEEAQQKKFCIPEIRNVNAVTNQKFDEMG</sequence>
<dbReference type="InterPro" id="IPR006868">
    <property type="entry name" value="DUF630"/>
</dbReference>
<evidence type="ECO:0000256" key="1">
    <source>
        <dbReference type="SAM" id="Coils"/>
    </source>
</evidence>
<protein>
    <recommendedName>
        <fullName evidence="6">DUF632 domain-containing protein</fullName>
    </recommendedName>
</protein>
<evidence type="ECO:0000313" key="5">
    <source>
        <dbReference type="EMBL" id="BBH08046.1"/>
    </source>
</evidence>
<dbReference type="PANTHER" id="PTHR21450">
    <property type="entry name" value="PROTEIN ALTERED PHOSPHATE STARVATION RESPONSE 1"/>
    <property type="match status" value="1"/>
</dbReference>
<dbReference type="EMBL" id="AP019303">
    <property type="protein sequence ID" value="BBH08046.1"/>
    <property type="molecule type" value="Genomic_DNA"/>
</dbReference>
<evidence type="ECO:0000259" key="4">
    <source>
        <dbReference type="Pfam" id="PF04783"/>
    </source>
</evidence>
<accession>A0A4Y1RWC8</accession>
<organism evidence="5">
    <name type="scientific">Prunus dulcis</name>
    <name type="common">Almond</name>
    <name type="synonym">Amygdalus dulcis</name>
    <dbReference type="NCBI Taxonomy" id="3755"/>
    <lineage>
        <taxon>Eukaryota</taxon>
        <taxon>Viridiplantae</taxon>
        <taxon>Streptophyta</taxon>
        <taxon>Embryophyta</taxon>
        <taxon>Tracheophyta</taxon>
        <taxon>Spermatophyta</taxon>
        <taxon>Magnoliopsida</taxon>
        <taxon>eudicotyledons</taxon>
        <taxon>Gunneridae</taxon>
        <taxon>Pentapetalae</taxon>
        <taxon>rosids</taxon>
        <taxon>fabids</taxon>
        <taxon>Rosales</taxon>
        <taxon>Rosaceae</taxon>
        <taxon>Amygdaloideae</taxon>
        <taxon>Amygdaleae</taxon>
        <taxon>Prunus</taxon>
    </lineage>
</organism>
<reference evidence="5" key="1">
    <citation type="journal article" date="2019" name="Science">
        <title>Mutation of a bHLH transcription factor allowed almond domestication.</title>
        <authorList>
            <person name="Sanchez-Perez R."/>
            <person name="Pavan S."/>
            <person name="Mazzeo R."/>
            <person name="Moldovan C."/>
            <person name="Aiese Cigliano R."/>
            <person name="Del Cueto J."/>
            <person name="Ricciardi F."/>
            <person name="Lotti C."/>
            <person name="Ricciardi L."/>
            <person name="Dicenta F."/>
            <person name="Lopez-Marques R.L."/>
            <person name="Lindberg Moller B."/>
        </authorList>
    </citation>
    <scope>NUCLEOTIDE SEQUENCE</scope>
</reference>
<feature type="compositionally biased region" description="Pro residues" evidence="2">
    <location>
        <begin position="231"/>
        <end position="242"/>
    </location>
</feature>
<evidence type="ECO:0000256" key="2">
    <source>
        <dbReference type="SAM" id="MobiDB-lite"/>
    </source>
</evidence>
<dbReference type="InterPro" id="IPR006867">
    <property type="entry name" value="DUF632"/>
</dbReference>
<feature type="compositionally biased region" description="Basic residues" evidence="2">
    <location>
        <begin position="180"/>
        <end position="190"/>
    </location>
</feature>
<name>A0A4Y1RWC8_PRUDU</name>
<dbReference type="Pfam" id="PF04783">
    <property type="entry name" value="DUF630"/>
    <property type="match status" value="1"/>
</dbReference>
<feature type="region of interest" description="Disordered" evidence="2">
    <location>
        <begin position="180"/>
        <end position="248"/>
    </location>
</feature>
<evidence type="ECO:0000259" key="3">
    <source>
        <dbReference type="Pfam" id="PF04782"/>
    </source>
</evidence>
<feature type="domain" description="DUF630" evidence="4">
    <location>
        <begin position="116"/>
        <end position="174"/>
    </location>
</feature>
<feature type="coiled-coil region" evidence="1">
    <location>
        <begin position="455"/>
        <end position="482"/>
    </location>
</feature>
<feature type="compositionally biased region" description="Pro residues" evidence="2">
    <location>
        <begin position="193"/>
        <end position="214"/>
    </location>
</feature>
<gene>
    <name evidence="5" type="ORF">Prudu_020130</name>
</gene>
<keyword evidence="1" id="KW-0175">Coiled coil</keyword>